<reference evidence="1 2" key="1">
    <citation type="submission" date="2024-01" db="EMBL/GenBank/DDBJ databases">
        <title>The complete chloroplast genome sequence of Lithospermum erythrorhizon: insights into the phylogenetic relationship among Boraginaceae species and the maternal lineages of purple gromwells.</title>
        <authorList>
            <person name="Okada T."/>
            <person name="Watanabe K."/>
        </authorList>
    </citation>
    <scope>NUCLEOTIDE SEQUENCE [LARGE SCALE GENOMIC DNA]</scope>
</reference>
<evidence type="ECO:0000313" key="1">
    <source>
        <dbReference type="EMBL" id="GAA0140870.1"/>
    </source>
</evidence>
<comment type="caution">
    <text evidence="1">The sequence shown here is derived from an EMBL/GenBank/DDBJ whole genome shotgun (WGS) entry which is preliminary data.</text>
</comment>
<sequence>MLFGLKIPWRLRVIGRDKGMLGATGEGYVWVVDGRGLDRGWACGANDLGCESVDWEGCGLSGSGELGCREVDWEISIGGPREGLGDAVGLVGCGVVVAGPCRMEGWSRSVRNL</sequence>
<protein>
    <submittedName>
        <fullName evidence="1">Uncharacterized protein</fullName>
    </submittedName>
</protein>
<dbReference type="AlphaFoldDB" id="A0AAV3NS40"/>
<keyword evidence="2" id="KW-1185">Reference proteome</keyword>
<name>A0AAV3NS40_LITER</name>
<organism evidence="1 2">
    <name type="scientific">Lithospermum erythrorhizon</name>
    <name type="common">Purple gromwell</name>
    <name type="synonym">Lithospermum officinale var. erythrorhizon</name>
    <dbReference type="NCBI Taxonomy" id="34254"/>
    <lineage>
        <taxon>Eukaryota</taxon>
        <taxon>Viridiplantae</taxon>
        <taxon>Streptophyta</taxon>
        <taxon>Embryophyta</taxon>
        <taxon>Tracheophyta</taxon>
        <taxon>Spermatophyta</taxon>
        <taxon>Magnoliopsida</taxon>
        <taxon>eudicotyledons</taxon>
        <taxon>Gunneridae</taxon>
        <taxon>Pentapetalae</taxon>
        <taxon>asterids</taxon>
        <taxon>lamiids</taxon>
        <taxon>Boraginales</taxon>
        <taxon>Boraginaceae</taxon>
        <taxon>Boraginoideae</taxon>
        <taxon>Lithospermeae</taxon>
        <taxon>Lithospermum</taxon>
    </lineage>
</organism>
<accession>A0AAV3NS40</accession>
<proteinExistence type="predicted"/>
<dbReference type="Proteomes" id="UP001454036">
    <property type="component" value="Unassembled WGS sequence"/>
</dbReference>
<dbReference type="EMBL" id="BAABME010015378">
    <property type="protein sequence ID" value="GAA0140870.1"/>
    <property type="molecule type" value="Genomic_DNA"/>
</dbReference>
<evidence type="ECO:0000313" key="2">
    <source>
        <dbReference type="Proteomes" id="UP001454036"/>
    </source>
</evidence>
<gene>
    <name evidence="1" type="ORF">LIER_35297</name>
</gene>